<organism evidence="1 2">
    <name type="scientific">Winogradskyella epiphytica</name>
    <dbReference type="NCBI Taxonomy" id="262005"/>
    <lineage>
        <taxon>Bacteria</taxon>
        <taxon>Pseudomonadati</taxon>
        <taxon>Bacteroidota</taxon>
        <taxon>Flavobacteriia</taxon>
        <taxon>Flavobacteriales</taxon>
        <taxon>Flavobacteriaceae</taxon>
        <taxon>Winogradskyella</taxon>
    </lineage>
</organism>
<gene>
    <name evidence="1" type="ORF">DFQ11_101934</name>
</gene>
<name>A0A2V4X1E6_9FLAO</name>
<comment type="caution">
    <text evidence="1">The sequence shown here is derived from an EMBL/GenBank/DDBJ whole genome shotgun (WGS) entry which is preliminary data.</text>
</comment>
<dbReference type="EMBL" id="QJTD01000001">
    <property type="protein sequence ID" value="PYE83498.1"/>
    <property type="molecule type" value="Genomic_DNA"/>
</dbReference>
<dbReference type="AlphaFoldDB" id="A0A2V4X1E6"/>
<accession>A0A2V4X1E6</accession>
<dbReference type="Proteomes" id="UP000248054">
    <property type="component" value="Unassembled WGS sequence"/>
</dbReference>
<protein>
    <submittedName>
        <fullName evidence="1">Uncharacterized protein</fullName>
    </submittedName>
</protein>
<keyword evidence="2" id="KW-1185">Reference proteome</keyword>
<reference evidence="1 2" key="1">
    <citation type="submission" date="2018-06" db="EMBL/GenBank/DDBJ databases">
        <title>Genomic Encyclopedia of Type Strains, Phase III (KMG-III): the genomes of soil and plant-associated and newly described type strains.</title>
        <authorList>
            <person name="Whitman W."/>
        </authorList>
    </citation>
    <scope>NUCLEOTIDE SEQUENCE [LARGE SCALE GENOMIC DNA]</scope>
    <source>
        <strain evidence="1 2">CECT 7945</strain>
    </source>
</reference>
<dbReference type="OrthoDB" id="9917333at2"/>
<evidence type="ECO:0000313" key="1">
    <source>
        <dbReference type="EMBL" id="PYE83498.1"/>
    </source>
</evidence>
<sequence>MKSNFNKWGIWIPNEDEKKQIQENLSNLKKTLDNYVEDEKIYLDDEISTCVTNENITRELERIKYHTIYDLEYNEGFKDVVYFKNGFVEFKQDENLYIFISTYRVLDDTARAQKVLQNILRVQLIDWLITNYYSINNAKEIKEYIKENITTLKDIDFDRETFENIDSEKFFMFAVSNWIETEPHKSTAIACLYQYLWIDTTFERIADLPYRIKKGHRKFAEYWNKNFSHIYEFKDTKQPKFKYHIPKEYRLKLIDTLNDFEYQRTN</sequence>
<dbReference type="RefSeq" id="WP_110474650.1">
    <property type="nucleotide sequence ID" value="NZ_BMWQ01000001.1"/>
</dbReference>
<evidence type="ECO:0000313" key="2">
    <source>
        <dbReference type="Proteomes" id="UP000248054"/>
    </source>
</evidence>
<proteinExistence type="predicted"/>